<evidence type="ECO:0000313" key="7">
    <source>
        <dbReference type="Proteomes" id="UP000050515"/>
    </source>
</evidence>
<dbReference type="Pfam" id="PF01230">
    <property type="entry name" value="HIT"/>
    <property type="match status" value="1"/>
</dbReference>
<dbReference type="GO" id="GO:0003824">
    <property type="term" value="F:catalytic activity"/>
    <property type="evidence" value="ECO:0007669"/>
    <property type="project" value="InterPro"/>
</dbReference>
<dbReference type="OrthoDB" id="26806at2157"/>
<feature type="active site" description="Tele-AMP-histidine intermediate" evidence="1">
    <location>
        <position position="89"/>
    </location>
</feature>
<dbReference type="InterPro" id="IPR036265">
    <property type="entry name" value="HIT-like_sf"/>
</dbReference>
<dbReference type="PATRIC" id="fig|507754.4.peg.309"/>
<proteinExistence type="predicted"/>
<comment type="caution">
    <text evidence="4">The sequence shown here is derived from an EMBL/GenBank/DDBJ whole genome shotgun (WGS) entry which is preliminary data.</text>
</comment>
<evidence type="ECO:0000313" key="5">
    <source>
        <dbReference type="EMBL" id="KQB34742.1"/>
    </source>
</evidence>
<dbReference type="Gene3D" id="3.30.428.10">
    <property type="entry name" value="HIT-like"/>
    <property type="match status" value="1"/>
</dbReference>
<evidence type="ECO:0000313" key="4">
    <source>
        <dbReference type="EMBL" id="KPV46933.1"/>
    </source>
</evidence>
<dbReference type="SUPFAM" id="SSF54197">
    <property type="entry name" value="HIT-like"/>
    <property type="match status" value="1"/>
</dbReference>
<dbReference type="Proteomes" id="UP000050320">
    <property type="component" value="Unassembled WGS sequence"/>
</dbReference>
<dbReference type="InterPro" id="IPR001310">
    <property type="entry name" value="Histidine_triad_HIT"/>
</dbReference>
<dbReference type="PANTHER" id="PTHR46648">
    <property type="entry name" value="HIT FAMILY PROTEIN 1"/>
    <property type="match status" value="1"/>
</dbReference>
<evidence type="ECO:0000256" key="1">
    <source>
        <dbReference type="PIRSR" id="PIRSR601310-1"/>
    </source>
</evidence>
<reference evidence="5 6" key="2">
    <citation type="submission" date="2015-09" db="EMBL/GenBank/DDBJ databases">
        <title>Heavy metals and arsenic resistance mechanisms in polyextremophilic archaea of the family Ferroplasmaceae.</title>
        <authorList>
            <person name="Bulaev A.G."/>
            <person name="Kanygina A.V."/>
        </authorList>
    </citation>
    <scope>NUCLEOTIDE SEQUENCE [LARGE SCALE GENOMIC DNA]</scope>
    <source>
        <strain evidence="5 6">VT</strain>
    </source>
</reference>
<organism evidence="4 7">
    <name type="scientific">Acidiplasma aeolicum</name>
    <dbReference type="NCBI Taxonomy" id="507754"/>
    <lineage>
        <taxon>Archaea</taxon>
        <taxon>Methanobacteriati</taxon>
        <taxon>Thermoplasmatota</taxon>
        <taxon>Thermoplasmata</taxon>
        <taxon>Thermoplasmatales</taxon>
        <taxon>Ferroplasmaceae</taxon>
        <taxon>Acidiplasma</taxon>
    </lineage>
</organism>
<dbReference type="Proteomes" id="UP000050515">
    <property type="component" value="Unassembled WGS sequence"/>
</dbReference>
<dbReference type="GeneID" id="84221379"/>
<reference evidence="4 7" key="1">
    <citation type="submission" date="2015-09" db="EMBL/GenBank/DDBJ databases">
        <title>Draft genome sequence of Acidiplasma aeolicum DSM 18409.</title>
        <authorList>
            <person name="Hemp J."/>
        </authorList>
    </citation>
    <scope>NUCLEOTIDE SEQUENCE [LARGE SCALE GENOMIC DNA]</scope>
    <source>
        <strain evidence="4 7">V</strain>
    </source>
</reference>
<dbReference type="EMBL" id="LJCQ01000160">
    <property type="protein sequence ID" value="KPV46933.1"/>
    <property type="molecule type" value="Genomic_DNA"/>
</dbReference>
<dbReference type="GO" id="GO:0009117">
    <property type="term" value="P:nucleotide metabolic process"/>
    <property type="evidence" value="ECO:0007669"/>
    <property type="project" value="TreeGrafter"/>
</dbReference>
<dbReference type="AlphaFoldDB" id="A0A0N8PQE9"/>
<evidence type="ECO:0000313" key="6">
    <source>
        <dbReference type="Proteomes" id="UP000050320"/>
    </source>
</evidence>
<protein>
    <recommendedName>
        <fullName evidence="3">HIT domain-containing protein</fullName>
    </recommendedName>
</protein>
<dbReference type="RefSeq" id="WP_048102497.1">
    <property type="nucleotide sequence ID" value="NZ_JBBYJF010000018.1"/>
</dbReference>
<accession>A0A0N8PQE9</accession>
<dbReference type="PROSITE" id="PS51084">
    <property type="entry name" value="HIT_2"/>
    <property type="match status" value="1"/>
</dbReference>
<gene>
    <name evidence="5" type="ORF">AOG54_03745</name>
    <name evidence="4" type="ORF">SE19_03330</name>
</gene>
<feature type="domain" description="HIT" evidence="3">
    <location>
        <begin position="1"/>
        <end position="102"/>
    </location>
</feature>
<comment type="caution">
    <text evidence="2">Lacks conserved residue(s) required for the propagation of feature annotation.</text>
</comment>
<sequence>MDFSVDNDKILFKDEYSFAFLDIRPVFKGHVLLVPLNFYKNIFEIPPDVLSIISKNVKLISTAVKNAIKCDGILIINNNIVSQSVDRFHIHIIPRNRGDGLRGFMWPRQKYQNDDEYNYYMNIIKIEIKNALKNP</sequence>
<evidence type="ECO:0000256" key="2">
    <source>
        <dbReference type="PROSITE-ProRule" id="PRU00464"/>
    </source>
</evidence>
<dbReference type="InterPro" id="IPR011146">
    <property type="entry name" value="HIT-like"/>
</dbReference>
<evidence type="ECO:0000259" key="3">
    <source>
        <dbReference type="PROSITE" id="PS51084"/>
    </source>
</evidence>
<keyword evidence="6" id="KW-1185">Reference proteome</keyword>
<dbReference type="PRINTS" id="PR00332">
    <property type="entry name" value="HISTRIAD"/>
</dbReference>
<name>A0A0N8PQE9_9ARCH</name>
<dbReference type="EMBL" id="LKBG01000221">
    <property type="protein sequence ID" value="KQB34742.1"/>
    <property type="molecule type" value="Genomic_DNA"/>
</dbReference>
<dbReference type="PANTHER" id="PTHR46648:SF1">
    <property type="entry name" value="ADENOSINE 5'-MONOPHOSPHORAMIDASE HNT1"/>
    <property type="match status" value="1"/>
</dbReference>